<sequence length="199" mass="21599">MLDLGFVTRPCLSLVTGVEQLHGHLLRPSASAMFHIDTGVLARLTYMISSQCTTGQQPQEYLYLTSTTVNGEESNLTSLLEAQHEPILPLQSPVVAQTRAWIPCSLQLRYRSHLRRSHAPGVLPSQSMPTQLKLAPSCLTLSNARSRRVHGQPPSCRPSHVATVDTTPANPTPVFFPLIPDWLPAATPAAVTEAGPATH</sequence>
<accession>A0ABR1M537</accession>
<proteinExistence type="predicted"/>
<gene>
    <name evidence="1" type="ORF">J3D65DRAFT_226118</name>
</gene>
<comment type="caution">
    <text evidence="1">The sequence shown here is derived from an EMBL/GenBank/DDBJ whole genome shotgun (WGS) entry which is preliminary data.</text>
</comment>
<dbReference type="RefSeq" id="XP_066658992.1">
    <property type="nucleotide sequence ID" value="XM_066794627.1"/>
</dbReference>
<reference evidence="1 2" key="1">
    <citation type="submission" date="2024-04" db="EMBL/GenBank/DDBJ databases">
        <title>Phyllosticta paracitricarpa is synonymous to the EU quarantine fungus P. citricarpa based on phylogenomic analyses.</title>
        <authorList>
            <consortium name="Lawrence Berkeley National Laboratory"/>
            <person name="Van ingen-buijs V.A."/>
            <person name="Van westerhoven A.C."/>
            <person name="Haridas S."/>
            <person name="Skiadas P."/>
            <person name="Martin F."/>
            <person name="Groenewald J.Z."/>
            <person name="Crous P.W."/>
            <person name="Seidl M.F."/>
        </authorList>
    </citation>
    <scope>NUCLEOTIDE SEQUENCE [LARGE SCALE GENOMIC DNA]</scope>
    <source>
        <strain evidence="1 2">CPC 17464</strain>
    </source>
</reference>
<organism evidence="1 2">
    <name type="scientific">Phyllosticta citribraziliensis</name>
    <dbReference type="NCBI Taxonomy" id="989973"/>
    <lineage>
        <taxon>Eukaryota</taxon>
        <taxon>Fungi</taxon>
        <taxon>Dikarya</taxon>
        <taxon>Ascomycota</taxon>
        <taxon>Pezizomycotina</taxon>
        <taxon>Dothideomycetes</taxon>
        <taxon>Dothideomycetes incertae sedis</taxon>
        <taxon>Botryosphaeriales</taxon>
        <taxon>Phyllostictaceae</taxon>
        <taxon>Phyllosticta</taxon>
    </lineage>
</organism>
<evidence type="ECO:0000313" key="1">
    <source>
        <dbReference type="EMBL" id="KAK7542699.1"/>
    </source>
</evidence>
<dbReference type="Proteomes" id="UP001360953">
    <property type="component" value="Unassembled WGS sequence"/>
</dbReference>
<keyword evidence="2" id="KW-1185">Reference proteome</keyword>
<dbReference type="EMBL" id="JBBPEH010000002">
    <property type="protein sequence ID" value="KAK7542699.1"/>
    <property type="molecule type" value="Genomic_DNA"/>
</dbReference>
<dbReference type="GeneID" id="92027533"/>
<protein>
    <submittedName>
        <fullName evidence="1">Uncharacterized protein</fullName>
    </submittedName>
</protein>
<evidence type="ECO:0000313" key="2">
    <source>
        <dbReference type="Proteomes" id="UP001360953"/>
    </source>
</evidence>
<name>A0ABR1M537_9PEZI</name>